<evidence type="ECO:0000313" key="8">
    <source>
        <dbReference type="Proteomes" id="UP000505077"/>
    </source>
</evidence>
<evidence type="ECO:0000256" key="6">
    <source>
        <dbReference type="SAM" id="Phobius"/>
    </source>
</evidence>
<comment type="subcellular location">
    <subcellularLocation>
        <location evidence="1">Membrane</location>
        <topology evidence="1">Multi-pass membrane protein</topology>
    </subcellularLocation>
</comment>
<dbReference type="InterPro" id="IPR002549">
    <property type="entry name" value="AI-2E-like"/>
</dbReference>
<dbReference type="PANTHER" id="PTHR21716:SF4">
    <property type="entry name" value="TRANSMEMBRANE PROTEIN 245"/>
    <property type="match status" value="1"/>
</dbReference>
<dbReference type="Proteomes" id="UP000505077">
    <property type="component" value="Unassembled WGS sequence"/>
</dbReference>
<evidence type="ECO:0000256" key="1">
    <source>
        <dbReference type="ARBA" id="ARBA00004141"/>
    </source>
</evidence>
<feature type="transmembrane region" description="Helical" evidence="6">
    <location>
        <begin position="225"/>
        <end position="251"/>
    </location>
</feature>
<feature type="transmembrane region" description="Helical" evidence="6">
    <location>
        <begin position="80"/>
        <end position="103"/>
    </location>
</feature>
<keyword evidence="3 6" id="KW-0812">Transmembrane</keyword>
<organism evidence="7 8">
    <name type="scientific">Candidatus Desulfovibrio kirbyi</name>
    <dbReference type="NCBI Taxonomy" id="2696086"/>
    <lineage>
        <taxon>Bacteria</taxon>
        <taxon>Pseudomonadati</taxon>
        <taxon>Thermodesulfobacteriota</taxon>
        <taxon>Desulfovibrionia</taxon>
        <taxon>Desulfovibrionales</taxon>
        <taxon>Desulfovibrionaceae</taxon>
        <taxon>Desulfovibrio</taxon>
    </lineage>
</organism>
<accession>A0A6L2R5H8</accession>
<dbReference type="EMBL" id="BLLL01000005">
    <property type="protein sequence ID" value="GFH62763.1"/>
    <property type="molecule type" value="Genomic_DNA"/>
</dbReference>
<evidence type="ECO:0000256" key="2">
    <source>
        <dbReference type="ARBA" id="ARBA00009773"/>
    </source>
</evidence>
<dbReference type="PANTHER" id="PTHR21716">
    <property type="entry name" value="TRANSMEMBRANE PROTEIN"/>
    <property type="match status" value="1"/>
</dbReference>
<feature type="transmembrane region" description="Helical" evidence="6">
    <location>
        <begin position="325"/>
        <end position="355"/>
    </location>
</feature>
<dbReference type="PROSITE" id="PS51257">
    <property type="entry name" value="PROKAR_LIPOPROTEIN"/>
    <property type="match status" value="1"/>
</dbReference>
<protein>
    <recommendedName>
        <fullName evidence="9">AI-2E family transporter</fullName>
    </recommendedName>
</protein>
<gene>
    <name evidence="7" type="ORF">ZNDK_0534</name>
</gene>
<dbReference type="Pfam" id="PF01594">
    <property type="entry name" value="AI-2E_transport"/>
    <property type="match status" value="1"/>
</dbReference>
<feature type="transmembrane region" description="Helical" evidence="6">
    <location>
        <begin position="285"/>
        <end position="305"/>
    </location>
</feature>
<sequence>MTALLPRLFYISAAFALYLLLQPYPVTIFMAACFACLTLPLYRGLTLKARAWQGVLEREGGGQRRLSLRFRLAAARFGPVYSYTIFIVAAVFAPVAALVLLVAPQAAAGLARLRELRANNFQLPPDCVEYIQQIRELLAGYPRLEKTVDDFFRNVDTLFFDAVGLLNRGADVLGGTMTVLWTTFLFFMLTVFFAVYARRIRILTARILHLPQTVLRRFVTAAHRALRAIMLGIVLVSLAQGFLCGIGFAVTGIRQPAFWGLLSTLTAPIPIIGTTLVWLPLCLSLWFSGKTAAAVGLGLWGILAVSNVDNFLRPLFLRQGINAPFFALLASILCGLAVFGPVGLIVGPVLLTFAVQALTEGNRFYTAHR</sequence>
<comment type="caution">
    <text evidence="7">The sequence shown here is derived from an EMBL/GenBank/DDBJ whole genome shotgun (WGS) entry which is preliminary data.</text>
</comment>
<evidence type="ECO:0008006" key="9">
    <source>
        <dbReference type="Google" id="ProtNLM"/>
    </source>
</evidence>
<evidence type="ECO:0000256" key="4">
    <source>
        <dbReference type="ARBA" id="ARBA00022989"/>
    </source>
</evidence>
<feature type="transmembrane region" description="Helical" evidence="6">
    <location>
        <begin position="257"/>
        <end position="278"/>
    </location>
</feature>
<proteinExistence type="inferred from homology"/>
<comment type="similarity">
    <text evidence="2">Belongs to the autoinducer-2 exporter (AI-2E) (TC 2.A.86) family.</text>
</comment>
<evidence type="ECO:0000256" key="3">
    <source>
        <dbReference type="ARBA" id="ARBA00022692"/>
    </source>
</evidence>
<keyword evidence="5 6" id="KW-0472">Membrane</keyword>
<evidence type="ECO:0000256" key="5">
    <source>
        <dbReference type="ARBA" id="ARBA00023136"/>
    </source>
</evidence>
<dbReference type="AlphaFoldDB" id="A0A6L2R5H8"/>
<keyword evidence="4 6" id="KW-1133">Transmembrane helix</keyword>
<reference evidence="7 8" key="1">
    <citation type="journal article" date="2020" name="ISME J.">
        <title>Parallel Reductive Genome Evolution in Desulfovibrio Ectosymbionts Independently Acquired by Trichonympha Protists in the Termite Gut.</title>
        <authorList>
            <person name="Takeuchi M."/>
            <person name="Kuwahara H."/>
            <person name="Murakami T."/>
            <person name="Takahashi K."/>
            <person name="Kajitani R."/>
            <person name="Toyoda A."/>
            <person name="Itoh T."/>
            <person name="Ohkuma M."/>
            <person name="Hongoh Y."/>
        </authorList>
    </citation>
    <scope>NUCLEOTIDE SEQUENCE [LARGE SCALE GENOMIC DNA]</scope>
    <source>
        <strain evidence="7">ZnDsv-02</strain>
    </source>
</reference>
<evidence type="ECO:0000313" key="7">
    <source>
        <dbReference type="EMBL" id="GFH62763.1"/>
    </source>
</evidence>
<name>A0A6L2R5H8_9BACT</name>
<feature type="transmembrane region" description="Helical" evidence="6">
    <location>
        <begin position="15"/>
        <end position="42"/>
    </location>
</feature>
<feature type="transmembrane region" description="Helical" evidence="6">
    <location>
        <begin position="178"/>
        <end position="197"/>
    </location>
</feature>
<dbReference type="GO" id="GO:0016020">
    <property type="term" value="C:membrane"/>
    <property type="evidence" value="ECO:0007669"/>
    <property type="project" value="UniProtKB-SubCell"/>
</dbReference>